<feature type="compositionally biased region" description="Polar residues" evidence="1">
    <location>
        <begin position="36"/>
        <end position="45"/>
    </location>
</feature>
<dbReference type="Proteomes" id="UP001469553">
    <property type="component" value="Unassembled WGS sequence"/>
</dbReference>
<organism evidence="2 3">
    <name type="scientific">Ameca splendens</name>
    <dbReference type="NCBI Taxonomy" id="208324"/>
    <lineage>
        <taxon>Eukaryota</taxon>
        <taxon>Metazoa</taxon>
        <taxon>Chordata</taxon>
        <taxon>Craniata</taxon>
        <taxon>Vertebrata</taxon>
        <taxon>Euteleostomi</taxon>
        <taxon>Actinopterygii</taxon>
        <taxon>Neopterygii</taxon>
        <taxon>Teleostei</taxon>
        <taxon>Neoteleostei</taxon>
        <taxon>Acanthomorphata</taxon>
        <taxon>Ovalentaria</taxon>
        <taxon>Atherinomorphae</taxon>
        <taxon>Cyprinodontiformes</taxon>
        <taxon>Goodeidae</taxon>
        <taxon>Ameca</taxon>
    </lineage>
</organism>
<gene>
    <name evidence="2" type="ORF">AMECASPLE_032698</name>
</gene>
<protein>
    <submittedName>
        <fullName evidence="2">Uncharacterized protein</fullName>
    </submittedName>
</protein>
<dbReference type="EMBL" id="JAHRIP010032501">
    <property type="protein sequence ID" value="MEQ2293377.1"/>
    <property type="molecule type" value="Genomic_DNA"/>
</dbReference>
<keyword evidence="3" id="KW-1185">Reference proteome</keyword>
<comment type="caution">
    <text evidence="2">The sequence shown here is derived from an EMBL/GenBank/DDBJ whole genome shotgun (WGS) entry which is preliminary data.</text>
</comment>
<evidence type="ECO:0000313" key="2">
    <source>
        <dbReference type="EMBL" id="MEQ2293377.1"/>
    </source>
</evidence>
<reference evidence="2 3" key="1">
    <citation type="submission" date="2021-06" db="EMBL/GenBank/DDBJ databases">
        <authorList>
            <person name="Palmer J.M."/>
        </authorList>
    </citation>
    <scope>NUCLEOTIDE SEQUENCE [LARGE SCALE GENOMIC DNA]</scope>
    <source>
        <strain evidence="2 3">AS_MEX2019</strain>
        <tissue evidence="2">Muscle</tissue>
    </source>
</reference>
<accession>A0ABV0YI28</accession>
<feature type="region of interest" description="Disordered" evidence="1">
    <location>
        <begin position="1"/>
        <end position="101"/>
    </location>
</feature>
<sequence length="114" mass="12655">MGVEVPQQNDVHREGYHSAPLTGMQEGLFHSAAQRVGQNNLQRPSHNPKEPGCNPFIQWGKPQHETAKLGGNKQMHPSPPRLPLSRSRGEESSTSIKELGSRAYAVHRGELHYS</sequence>
<proteinExistence type="predicted"/>
<evidence type="ECO:0000256" key="1">
    <source>
        <dbReference type="SAM" id="MobiDB-lite"/>
    </source>
</evidence>
<evidence type="ECO:0000313" key="3">
    <source>
        <dbReference type="Proteomes" id="UP001469553"/>
    </source>
</evidence>
<name>A0ABV0YI28_9TELE</name>